<feature type="region of interest" description="Disordered" evidence="1">
    <location>
        <begin position="43"/>
        <end position="62"/>
    </location>
</feature>
<dbReference type="Proteomes" id="UP000727407">
    <property type="component" value="Unassembled WGS sequence"/>
</dbReference>
<organism evidence="2 3">
    <name type="scientific">Clarias magur</name>
    <name type="common">Asian catfish</name>
    <name type="synonym">Macropteronotus magur</name>
    <dbReference type="NCBI Taxonomy" id="1594786"/>
    <lineage>
        <taxon>Eukaryota</taxon>
        <taxon>Metazoa</taxon>
        <taxon>Chordata</taxon>
        <taxon>Craniata</taxon>
        <taxon>Vertebrata</taxon>
        <taxon>Euteleostomi</taxon>
        <taxon>Actinopterygii</taxon>
        <taxon>Neopterygii</taxon>
        <taxon>Teleostei</taxon>
        <taxon>Ostariophysi</taxon>
        <taxon>Siluriformes</taxon>
        <taxon>Clariidae</taxon>
        <taxon>Clarias</taxon>
    </lineage>
</organism>
<accession>A0A8J4XED7</accession>
<name>A0A8J4XED7_CLAMG</name>
<sequence length="62" mass="6954">FVRAWSLSQDTTSNLRTPVNLICKSLVCGRKLEYPEETHQALGEHANSFHTDPETGIAPCPW</sequence>
<feature type="non-terminal residue" evidence="2">
    <location>
        <position position="62"/>
    </location>
</feature>
<keyword evidence="3" id="KW-1185">Reference proteome</keyword>
<feature type="non-terminal residue" evidence="2">
    <location>
        <position position="1"/>
    </location>
</feature>
<evidence type="ECO:0000313" key="2">
    <source>
        <dbReference type="EMBL" id="KAF5901680.1"/>
    </source>
</evidence>
<proteinExistence type="predicted"/>
<reference evidence="2" key="1">
    <citation type="submission" date="2020-07" db="EMBL/GenBank/DDBJ databases">
        <title>Clarias magur genome sequencing, assembly and annotation.</title>
        <authorList>
            <person name="Kushwaha B."/>
            <person name="Kumar R."/>
            <person name="Das P."/>
            <person name="Joshi C.G."/>
            <person name="Kumar D."/>
            <person name="Nagpure N.S."/>
            <person name="Pandey M."/>
            <person name="Agarwal S."/>
            <person name="Srivastava S."/>
            <person name="Singh M."/>
            <person name="Sahoo L."/>
            <person name="Jayasankar P."/>
            <person name="Meher P.K."/>
            <person name="Koringa P.G."/>
            <person name="Iquebal M.A."/>
            <person name="Das S.P."/>
            <person name="Bit A."/>
            <person name="Patnaik S."/>
            <person name="Patel N."/>
            <person name="Shah T.M."/>
            <person name="Hinsu A."/>
            <person name="Jena J.K."/>
        </authorList>
    </citation>
    <scope>NUCLEOTIDE SEQUENCE</scope>
    <source>
        <strain evidence="2">CIFAMagur01</strain>
        <tissue evidence="2">Testis</tissue>
    </source>
</reference>
<protein>
    <submittedName>
        <fullName evidence="2">Capsule polysaccharide modification protein LipA</fullName>
    </submittedName>
</protein>
<evidence type="ECO:0000313" key="3">
    <source>
        <dbReference type="Proteomes" id="UP000727407"/>
    </source>
</evidence>
<dbReference type="AlphaFoldDB" id="A0A8J4XED7"/>
<evidence type="ECO:0000256" key="1">
    <source>
        <dbReference type="SAM" id="MobiDB-lite"/>
    </source>
</evidence>
<comment type="caution">
    <text evidence="2">The sequence shown here is derived from an EMBL/GenBank/DDBJ whole genome shotgun (WGS) entry which is preliminary data.</text>
</comment>
<gene>
    <name evidence="2" type="primary">lipA</name>
    <name evidence="2" type="ORF">DAT39_008592</name>
</gene>
<dbReference type="EMBL" id="QNUK01000107">
    <property type="protein sequence ID" value="KAF5901680.1"/>
    <property type="molecule type" value="Genomic_DNA"/>
</dbReference>